<keyword evidence="2" id="KW-1185">Reference proteome</keyword>
<dbReference type="Proteomes" id="UP000242715">
    <property type="component" value="Unassembled WGS sequence"/>
</dbReference>
<dbReference type="AlphaFoldDB" id="A0A2Z6NFL7"/>
<dbReference type="EMBL" id="DF973829">
    <property type="protein sequence ID" value="GAU40833.1"/>
    <property type="molecule type" value="Genomic_DNA"/>
</dbReference>
<protein>
    <submittedName>
        <fullName evidence="1">Uncharacterized protein</fullName>
    </submittedName>
</protein>
<reference evidence="2" key="1">
    <citation type="journal article" date="2017" name="Front. Plant Sci.">
        <title>Climate Clever Clovers: New Paradigm to Reduce the Environmental Footprint of Ruminants by Breeding Low Methanogenic Forages Utilizing Haplotype Variation.</title>
        <authorList>
            <person name="Kaur P."/>
            <person name="Appels R."/>
            <person name="Bayer P.E."/>
            <person name="Keeble-Gagnere G."/>
            <person name="Wang J."/>
            <person name="Hirakawa H."/>
            <person name="Shirasawa K."/>
            <person name="Vercoe P."/>
            <person name="Stefanova K."/>
            <person name="Durmic Z."/>
            <person name="Nichols P."/>
            <person name="Revell C."/>
            <person name="Isobe S.N."/>
            <person name="Edwards D."/>
            <person name="Erskine W."/>
        </authorList>
    </citation>
    <scope>NUCLEOTIDE SEQUENCE [LARGE SCALE GENOMIC DNA]</scope>
    <source>
        <strain evidence="2">cv. Daliak</strain>
    </source>
</reference>
<evidence type="ECO:0000313" key="1">
    <source>
        <dbReference type="EMBL" id="GAU40833.1"/>
    </source>
</evidence>
<proteinExistence type="predicted"/>
<name>A0A2Z6NFL7_TRISU</name>
<sequence length="74" mass="7667">MSHGKAWRFAHPLAGRGTNFLKAVGSRNATATGKGVVLYLRGGTRTELLSGTGVLVLSEDSVRGSSSTCYEAPG</sequence>
<evidence type="ECO:0000313" key="2">
    <source>
        <dbReference type="Proteomes" id="UP000242715"/>
    </source>
</evidence>
<organism evidence="1 2">
    <name type="scientific">Trifolium subterraneum</name>
    <name type="common">Subterranean clover</name>
    <dbReference type="NCBI Taxonomy" id="3900"/>
    <lineage>
        <taxon>Eukaryota</taxon>
        <taxon>Viridiplantae</taxon>
        <taxon>Streptophyta</taxon>
        <taxon>Embryophyta</taxon>
        <taxon>Tracheophyta</taxon>
        <taxon>Spermatophyta</taxon>
        <taxon>Magnoliopsida</taxon>
        <taxon>eudicotyledons</taxon>
        <taxon>Gunneridae</taxon>
        <taxon>Pentapetalae</taxon>
        <taxon>rosids</taxon>
        <taxon>fabids</taxon>
        <taxon>Fabales</taxon>
        <taxon>Fabaceae</taxon>
        <taxon>Papilionoideae</taxon>
        <taxon>50 kb inversion clade</taxon>
        <taxon>NPAAA clade</taxon>
        <taxon>Hologalegina</taxon>
        <taxon>IRL clade</taxon>
        <taxon>Trifolieae</taxon>
        <taxon>Trifolium</taxon>
    </lineage>
</organism>
<accession>A0A2Z6NFL7</accession>
<gene>
    <name evidence="1" type="ORF">TSUD_287700</name>
</gene>